<comment type="caution">
    <text evidence="1">The sequence shown here is derived from an EMBL/GenBank/DDBJ whole genome shotgun (WGS) entry which is preliminary data.</text>
</comment>
<proteinExistence type="predicted"/>
<organism evidence="1 2">
    <name type="scientific">Lyngbya confervoides BDU141951</name>
    <dbReference type="NCBI Taxonomy" id="1574623"/>
    <lineage>
        <taxon>Bacteria</taxon>
        <taxon>Bacillati</taxon>
        <taxon>Cyanobacteriota</taxon>
        <taxon>Cyanophyceae</taxon>
        <taxon>Oscillatoriophycideae</taxon>
        <taxon>Oscillatoriales</taxon>
        <taxon>Microcoleaceae</taxon>
        <taxon>Lyngbya</taxon>
    </lineage>
</organism>
<protein>
    <recommendedName>
        <fullName evidence="3">Transposase</fullName>
    </recommendedName>
</protein>
<name>A0ABD4SZL3_9CYAN</name>
<evidence type="ECO:0000313" key="1">
    <source>
        <dbReference type="EMBL" id="MCM1981713.1"/>
    </source>
</evidence>
<accession>A0ABD4SZL3</accession>
<dbReference type="EMBL" id="JTHE03000016">
    <property type="protein sequence ID" value="MCM1981713.1"/>
    <property type="molecule type" value="Genomic_DNA"/>
</dbReference>
<reference evidence="1 2" key="1">
    <citation type="journal article" date="2015" name="Genome Announc.">
        <title>Draft Genome Sequence of Filamentous Marine Cyanobacterium Lyngbya confervoides Strain BDU141951.</title>
        <authorList>
            <person name="Chandrababunaidu M.M."/>
            <person name="Sen D."/>
            <person name="Tripathy S."/>
        </authorList>
    </citation>
    <scope>NUCLEOTIDE SEQUENCE [LARGE SCALE GENOMIC DNA]</scope>
    <source>
        <strain evidence="1 2">BDU141951</strain>
    </source>
</reference>
<keyword evidence="2" id="KW-1185">Reference proteome</keyword>
<dbReference type="RefSeq" id="WP_166283859.1">
    <property type="nucleotide sequence ID" value="NZ_JTHE03000016.1"/>
</dbReference>
<sequence length="61" mass="7443">MMKRCSCGSRDTRRSTRRGWLERRLLTMLRLKPYRCNRCSRRFFRFTFGNDTAIPHADSNR</sequence>
<evidence type="ECO:0008006" key="3">
    <source>
        <dbReference type="Google" id="ProtNLM"/>
    </source>
</evidence>
<dbReference type="Proteomes" id="UP000031561">
    <property type="component" value="Unassembled WGS sequence"/>
</dbReference>
<gene>
    <name evidence="1" type="ORF">QQ91_0002555</name>
</gene>
<evidence type="ECO:0000313" key="2">
    <source>
        <dbReference type="Proteomes" id="UP000031561"/>
    </source>
</evidence>
<dbReference type="AlphaFoldDB" id="A0ABD4SZL3"/>